<dbReference type="NCBIfam" id="NF000594">
    <property type="entry name" value="PRK00015.1-1"/>
    <property type="match status" value="1"/>
</dbReference>
<evidence type="ECO:0000256" key="16">
    <source>
        <dbReference type="RuleBase" id="RU003515"/>
    </source>
</evidence>
<feature type="binding site" evidence="14 15">
    <location>
        <position position="93"/>
    </location>
    <ligand>
        <name>a divalent metal cation</name>
        <dbReference type="ChEBI" id="CHEBI:60240"/>
    </ligand>
</feature>
<keyword evidence="11 14" id="KW-0255">Endonuclease</keyword>
<evidence type="ECO:0000256" key="13">
    <source>
        <dbReference type="ARBA" id="ARBA00023211"/>
    </source>
</evidence>
<dbReference type="Pfam" id="PF01351">
    <property type="entry name" value="RNase_HII"/>
    <property type="match status" value="1"/>
</dbReference>
<keyword evidence="13 14" id="KW-0464">Manganese</keyword>
<reference evidence="18 19" key="1">
    <citation type="submission" date="2015-01" db="EMBL/GenBank/DDBJ databases">
        <title>Genome sequence of bacillus megaterium Q3.</title>
        <authorList>
            <person name="Wang Y."/>
            <person name="Luo K."/>
            <person name="Bai L."/>
            <person name="Luo F."/>
        </authorList>
    </citation>
    <scope>NUCLEOTIDE SEQUENCE [LARGE SCALE GENOMIC DNA]</scope>
    <source>
        <strain evidence="18 19">Q3</strain>
    </source>
</reference>
<dbReference type="GO" id="GO:0032299">
    <property type="term" value="C:ribonuclease H2 complex"/>
    <property type="evidence" value="ECO:0007669"/>
    <property type="project" value="TreeGrafter"/>
</dbReference>
<evidence type="ECO:0000256" key="11">
    <source>
        <dbReference type="ARBA" id="ARBA00022759"/>
    </source>
</evidence>
<comment type="similarity">
    <text evidence="5 14 16">Belongs to the RNase HII family.</text>
</comment>
<dbReference type="InterPro" id="IPR022898">
    <property type="entry name" value="RNase_HII"/>
</dbReference>
<evidence type="ECO:0000259" key="17">
    <source>
        <dbReference type="PROSITE" id="PS51975"/>
    </source>
</evidence>
<dbReference type="InterPro" id="IPR036397">
    <property type="entry name" value="RNaseH_sf"/>
</dbReference>
<evidence type="ECO:0000256" key="3">
    <source>
        <dbReference type="ARBA" id="ARBA00004065"/>
    </source>
</evidence>
<evidence type="ECO:0000313" key="19">
    <source>
        <dbReference type="Proteomes" id="UP000036410"/>
    </source>
</evidence>
<dbReference type="InterPro" id="IPR001352">
    <property type="entry name" value="RNase_HII/HIII"/>
</dbReference>
<dbReference type="Gene3D" id="3.30.420.10">
    <property type="entry name" value="Ribonuclease H-like superfamily/Ribonuclease H"/>
    <property type="match status" value="1"/>
</dbReference>
<dbReference type="GO" id="GO:0030145">
    <property type="term" value="F:manganese ion binding"/>
    <property type="evidence" value="ECO:0007669"/>
    <property type="project" value="UniProtKB-UniRule"/>
</dbReference>
<evidence type="ECO:0000256" key="7">
    <source>
        <dbReference type="ARBA" id="ARBA00019179"/>
    </source>
</evidence>
<dbReference type="AlphaFoldDB" id="A0A806TMY2"/>
<dbReference type="CDD" id="cd07182">
    <property type="entry name" value="RNase_HII_bacteria_HII_like"/>
    <property type="match status" value="1"/>
</dbReference>
<keyword evidence="12 14" id="KW-0378">Hydrolase</keyword>
<dbReference type="EC" id="3.1.26.4" evidence="6 14"/>
<comment type="catalytic activity">
    <reaction evidence="1 14 15 16">
        <text>Endonucleolytic cleavage to 5'-phosphomonoester.</text>
        <dbReference type="EC" id="3.1.26.4"/>
    </reaction>
</comment>
<evidence type="ECO:0000256" key="6">
    <source>
        <dbReference type="ARBA" id="ARBA00012180"/>
    </source>
</evidence>
<dbReference type="InterPro" id="IPR024567">
    <property type="entry name" value="RNase_HII/HIII_dom"/>
</dbReference>
<dbReference type="PANTHER" id="PTHR10954:SF18">
    <property type="entry name" value="RIBONUCLEASE HII"/>
    <property type="match status" value="1"/>
</dbReference>
<dbReference type="GO" id="GO:0005737">
    <property type="term" value="C:cytoplasm"/>
    <property type="evidence" value="ECO:0007669"/>
    <property type="project" value="UniProtKB-SubCell"/>
</dbReference>
<keyword evidence="10 14" id="KW-0479">Metal-binding</keyword>
<dbReference type="GO" id="GO:0004523">
    <property type="term" value="F:RNA-DNA hybrid ribonuclease activity"/>
    <property type="evidence" value="ECO:0007669"/>
    <property type="project" value="UniProtKB-UniRule"/>
</dbReference>
<feature type="binding site" evidence="14 15">
    <location>
        <position position="184"/>
    </location>
    <ligand>
        <name>a divalent metal cation</name>
        <dbReference type="ChEBI" id="CHEBI:60240"/>
    </ligand>
</feature>
<organism evidence="18 19">
    <name type="scientific">Priestia megaterium Q3</name>
    <dbReference type="NCBI Taxonomy" id="1452722"/>
    <lineage>
        <taxon>Bacteria</taxon>
        <taxon>Bacillati</taxon>
        <taxon>Bacillota</taxon>
        <taxon>Bacilli</taxon>
        <taxon>Bacillales</taxon>
        <taxon>Bacillaceae</taxon>
        <taxon>Priestia</taxon>
    </lineage>
</organism>
<dbReference type="PROSITE" id="PS51975">
    <property type="entry name" value="RNASE_H_2"/>
    <property type="match status" value="1"/>
</dbReference>
<dbReference type="GO" id="GO:0003723">
    <property type="term" value="F:RNA binding"/>
    <property type="evidence" value="ECO:0007669"/>
    <property type="project" value="UniProtKB-UniRule"/>
</dbReference>
<evidence type="ECO:0000256" key="14">
    <source>
        <dbReference type="HAMAP-Rule" id="MF_00052"/>
    </source>
</evidence>
<dbReference type="NCBIfam" id="NF000595">
    <property type="entry name" value="PRK00015.1-3"/>
    <property type="match status" value="1"/>
</dbReference>
<dbReference type="Proteomes" id="UP000036410">
    <property type="component" value="Chromosome"/>
</dbReference>
<dbReference type="InterPro" id="IPR012337">
    <property type="entry name" value="RNaseH-like_sf"/>
</dbReference>
<dbReference type="GO" id="GO:0006298">
    <property type="term" value="P:mismatch repair"/>
    <property type="evidence" value="ECO:0007669"/>
    <property type="project" value="TreeGrafter"/>
</dbReference>
<sequence>MKVPRENVDIKKVELMKKSIKEIKEELKQVRSPEDALFKAYAQDERKGVQQVIIQKQRQFEAAERLKQQFDEMMAYENELYRQGATYIAGVDEVGRGPLAGPVVAAAVILPPDFFLPGLTDSKKLSEAKREAFYEEICKKAVAIGIGIIDAEVIDSINIYEATKKAMTEAIELLAVQPDELLIDAMKLPVPISQQSIIKGDATSISIAASSVIAKVTRDRMMKELGERYPAYGFEKHMGYGTKQHLEAIEQYGILPEHRRSFAPIKNQVN</sequence>
<evidence type="ECO:0000256" key="10">
    <source>
        <dbReference type="ARBA" id="ARBA00022723"/>
    </source>
</evidence>
<comment type="function">
    <text evidence="3 14 16">Endonuclease that specifically degrades the RNA of RNA-DNA hybrids.</text>
</comment>
<evidence type="ECO:0000256" key="1">
    <source>
        <dbReference type="ARBA" id="ARBA00000077"/>
    </source>
</evidence>
<keyword evidence="9 14" id="KW-0540">Nuclease</keyword>
<dbReference type="SUPFAM" id="SSF53098">
    <property type="entry name" value="Ribonuclease H-like"/>
    <property type="match status" value="1"/>
</dbReference>
<feature type="binding site" evidence="14 15">
    <location>
        <position position="92"/>
    </location>
    <ligand>
        <name>a divalent metal cation</name>
        <dbReference type="ChEBI" id="CHEBI:60240"/>
    </ligand>
</feature>
<proteinExistence type="inferred from homology"/>
<evidence type="ECO:0000256" key="15">
    <source>
        <dbReference type="PROSITE-ProRule" id="PRU01319"/>
    </source>
</evidence>
<dbReference type="FunFam" id="3.30.420.10:FF:000006">
    <property type="entry name" value="Ribonuclease HII"/>
    <property type="match status" value="1"/>
</dbReference>
<dbReference type="EMBL" id="CP010586">
    <property type="protein sequence ID" value="AKP79208.1"/>
    <property type="molecule type" value="Genomic_DNA"/>
</dbReference>
<feature type="domain" description="RNase H type-2" evidence="17">
    <location>
        <begin position="86"/>
        <end position="270"/>
    </location>
</feature>
<dbReference type="GO" id="GO:0043137">
    <property type="term" value="P:DNA replication, removal of RNA primer"/>
    <property type="evidence" value="ECO:0007669"/>
    <property type="project" value="TreeGrafter"/>
</dbReference>
<comment type="cofactor">
    <cofactor evidence="14 15">
        <name>Mn(2+)</name>
        <dbReference type="ChEBI" id="CHEBI:29035"/>
    </cofactor>
    <cofactor evidence="14 15">
        <name>Mg(2+)</name>
        <dbReference type="ChEBI" id="CHEBI:18420"/>
    </cofactor>
    <text evidence="14 15">Manganese or magnesium. Binds 1 divalent metal ion per monomer in the absence of substrate. May bind a second metal ion after substrate binding.</text>
</comment>
<evidence type="ECO:0000256" key="8">
    <source>
        <dbReference type="ARBA" id="ARBA00022490"/>
    </source>
</evidence>
<dbReference type="HAMAP" id="MF_00052_B">
    <property type="entry name" value="RNase_HII_B"/>
    <property type="match status" value="1"/>
</dbReference>
<keyword evidence="8 14" id="KW-0963">Cytoplasm</keyword>
<accession>A0A806TMY2</accession>
<comment type="subcellular location">
    <subcellularLocation>
        <location evidence="4 14">Cytoplasm</location>
    </subcellularLocation>
</comment>
<gene>
    <name evidence="14 18" type="primary">rnhB</name>
    <name evidence="18" type="ORF">AS52_04248</name>
</gene>
<protein>
    <recommendedName>
        <fullName evidence="7 14">Ribonuclease HII</fullName>
        <shortName evidence="14">RNase HII</shortName>
        <ecNumber evidence="6 14">3.1.26.4</ecNumber>
    </recommendedName>
</protein>
<evidence type="ECO:0000256" key="12">
    <source>
        <dbReference type="ARBA" id="ARBA00022801"/>
    </source>
</evidence>
<evidence type="ECO:0000256" key="5">
    <source>
        <dbReference type="ARBA" id="ARBA00007383"/>
    </source>
</evidence>
<evidence type="ECO:0000256" key="2">
    <source>
        <dbReference type="ARBA" id="ARBA00001946"/>
    </source>
</evidence>
<evidence type="ECO:0000313" key="18">
    <source>
        <dbReference type="EMBL" id="AKP79208.1"/>
    </source>
</evidence>
<name>A0A806TMY2_PRIMG</name>
<evidence type="ECO:0000256" key="4">
    <source>
        <dbReference type="ARBA" id="ARBA00004496"/>
    </source>
</evidence>
<dbReference type="PANTHER" id="PTHR10954">
    <property type="entry name" value="RIBONUCLEASE H2 SUBUNIT A"/>
    <property type="match status" value="1"/>
</dbReference>
<comment type="cofactor">
    <cofactor evidence="2">
        <name>Mg(2+)</name>
        <dbReference type="ChEBI" id="CHEBI:18420"/>
    </cofactor>
</comment>
<evidence type="ECO:0000256" key="9">
    <source>
        <dbReference type="ARBA" id="ARBA00022722"/>
    </source>
</evidence>